<dbReference type="Proteomes" id="UP000824596">
    <property type="component" value="Unassembled WGS sequence"/>
</dbReference>
<dbReference type="EMBL" id="JAIZPD010000003">
    <property type="protein sequence ID" value="KAH0965407.1"/>
    <property type="molecule type" value="Genomic_DNA"/>
</dbReference>
<dbReference type="AlphaFoldDB" id="A0A9P8N2H1"/>
<reference evidence="2" key="1">
    <citation type="submission" date="2021-09" db="EMBL/GenBank/DDBJ databases">
        <title>A high-quality genome of the endoparasitic fungus Hirsutella rhossiliensis with a comparison of Hirsutella genomes reveals transposable elements contributing to genome size variation.</title>
        <authorList>
            <person name="Lin R."/>
            <person name="Jiao Y."/>
            <person name="Sun X."/>
            <person name="Ling J."/>
            <person name="Xie B."/>
            <person name="Cheng X."/>
        </authorList>
    </citation>
    <scope>NUCLEOTIDE SEQUENCE</scope>
    <source>
        <strain evidence="2">HR02</strain>
    </source>
</reference>
<dbReference type="GO" id="GO:0016740">
    <property type="term" value="F:transferase activity"/>
    <property type="evidence" value="ECO:0007669"/>
    <property type="project" value="UniProtKB-KW"/>
</dbReference>
<feature type="domain" description="Glycosyl transferase family 25" evidence="1">
    <location>
        <begin position="67"/>
        <end position="136"/>
    </location>
</feature>
<sequence>MEVAGNSTLGFSSIQFINIRSRYDRLDAVSLQIHLSGLDITESLGVKAADIQDIGMPPTHMPGYVREKEKGCFRAHANIWSARLRKNLPAALIVESDATWDVNVRDIMASFNHAERETRLRGKEQKKGIEYDPKDPWLSQHWDVLSLGHCFELPQDNDVYLAFPDAHVPPAWTTGVLAWATRECQTGAAKLLLRSAVNLDDSVDMIMRLMILAGDLVAYSTPPPHHGPVAAIDEDAQIEGVTELLTRFEASELLLIEWETSLLQSLGVPLVSTGDLFFLIPDNQLQTAHDIGARLGFCPADKQQLPPVYPSEFSGRGIRYIIDDSDDESPAIAYRLFDMSYEGDYVELPSNDEPLSDKELEEMEKALEEIRSWVWRNDEEWMGEALLQVVAGKARYDDLPHS</sequence>
<organism evidence="2 3">
    <name type="scientific">Hirsutella rhossiliensis</name>
    <dbReference type="NCBI Taxonomy" id="111463"/>
    <lineage>
        <taxon>Eukaryota</taxon>
        <taxon>Fungi</taxon>
        <taxon>Dikarya</taxon>
        <taxon>Ascomycota</taxon>
        <taxon>Pezizomycotina</taxon>
        <taxon>Sordariomycetes</taxon>
        <taxon>Hypocreomycetidae</taxon>
        <taxon>Hypocreales</taxon>
        <taxon>Ophiocordycipitaceae</taxon>
        <taxon>Hirsutella</taxon>
    </lineage>
</organism>
<dbReference type="GeneID" id="68352552"/>
<gene>
    <name evidence="2" type="ORF">HRG_03423</name>
</gene>
<evidence type="ECO:0000313" key="3">
    <source>
        <dbReference type="Proteomes" id="UP000824596"/>
    </source>
</evidence>
<accession>A0A9P8N2H1</accession>
<name>A0A9P8N2H1_9HYPO</name>
<dbReference type="RefSeq" id="XP_044722920.1">
    <property type="nucleotide sequence ID" value="XM_044861894.1"/>
</dbReference>
<keyword evidence="2" id="KW-0808">Transferase</keyword>
<keyword evidence="3" id="KW-1185">Reference proteome</keyword>
<comment type="caution">
    <text evidence="2">The sequence shown here is derived from an EMBL/GenBank/DDBJ whole genome shotgun (WGS) entry which is preliminary data.</text>
</comment>
<dbReference type="Pfam" id="PF01755">
    <property type="entry name" value="Glyco_transf_25"/>
    <property type="match status" value="1"/>
</dbReference>
<protein>
    <submittedName>
        <fullName evidence="2">Glycosyl transferase, family 25</fullName>
    </submittedName>
</protein>
<proteinExistence type="predicted"/>
<dbReference type="InterPro" id="IPR002654">
    <property type="entry name" value="Glyco_trans_25"/>
</dbReference>
<evidence type="ECO:0000259" key="1">
    <source>
        <dbReference type="Pfam" id="PF01755"/>
    </source>
</evidence>
<evidence type="ECO:0000313" key="2">
    <source>
        <dbReference type="EMBL" id="KAH0965407.1"/>
    </source>
</evidence>
<dbReference type="OrthoDB" id="47375at2759"/>